<evidence type="ECO:0000256" key="2">
    <source>
        <dbReference type="ARBA" id="ARBA00022487"/>
    </source>
</evidence>
<evidence type="ECO:0000256" key="4">
    <source>
        <dbReference type="ARBA" id="ARBA00023157"/>
    </source>
</evidence>
<accession>A0A5E4PQ75</accession>
<dbReference type="InterPro" id="IPR029058">
    <property type="entry name" value="AB_hydrolase_fold"/>
</dbReference>
<dbReference type="PANTHER" id="PTHR43142">
    <property type="entry name" value="CARBOXYLIC ESTER HYDROLASE"/>
    <property type="match status" value="1"/>
</dbReference>
<feature type="domain" description="Carboxylesterase type B" evidence="7">
    <location>
        <begin position="374"/>
        <end position="830"/>
    </location>
</feature>
<feature type="non-terminal residue" evidence="8">
    <location>
        <position position="830"/>
    </location>
</feature>
<dbReference type="Proteomes" id="UP000324832">
    <property type="component" value="Unassembled WGS sequence"/>
</dbReference>
<keyword evidence="4" id="KW-1015">Disulfide bond</keyword>
<proteinExistence type="inferred from homology"/>
<evidence type="ECO:0000256" key="5">
    <source>
        <dbReference type="ARBA" id="ARBA00023180"/>
    </source>
</evidence>
<evidence type="ECO:0000256" key="1">
    <source>
        <dbReference type="ARBA" id="ARBA00005964"/>
    </source>
</evidence>
<name>A0A5E4PQ75_9NEOP</name>
<keyword evidence="3" id="KW-0378">Hydrolase</keyword>
<dbReference type="EMBL" id="FZQP02000226">
    <property type="protein sequence ID" value="VVC88031.1"/>
    <property type="molecule type" value="Genomic_DNA"/>
</dbReference>
<keyword evidence="6" id="KW-0175">Coiled coil</keyword>
<sequence length="830" mass="94587">MAMFTETKSPTTLDMESISRDLRLLTKHISALPALMESVKIIQANIANIMAVKTDIEDIKKSMNFVHSSVETLTVKITAVEHEVQVLLKTKEEVNRLQKQMEQIQDTILDQEQRSRLNNIEIKGIPYTRDFNLPNLEWKISEDGCSYQACNIQGTSQFELIDNLSICNLSQYNSILNINNKILDLVLSNNEVSVSQSTSPLVPEDAHHKALTIYAEFVELHSLGSVPHLKYQFNLGDYDNIKKKLDEVDWIYHTNNKTFEEAWYKLPLIKILKETYKIRKKFKNYGNLSDFNSYGTLRHRAVRMEREMFDEYIKKIETNISKNPRSFWSYLMSKSGSNNLPAVFTYLGRYSSNGEEFCNMFGDFFHSNFLNNTLKQGYVQGYLDPDGGFYAFYGIPYATAPTGDNKFKAPLPGPVWLDVFKAVDDTIICPQKDFFNLLPKKMRIKADCLIANVFVPDTKEKNLPVVVHIHGGGFHIGYGNLNTYKHLIRSKRIIFVTFNYRLGPYGFLCLGTKDAPGNAGMKDQLALLRWVNQNIAEFGGNPEDVTIDGYSAGSSSIDLLMLSENARGLFHKAIPESGAGVAAFSVQTDPIANAIEYAKLLNYTGPGSVAELEKYYKSLPYELLVSGDVTAREDSVFLMSPCIESKENKDAFLSESPDNILKSGLYPKIPILYGFSSMEGLLRLESFDKWKQEMNDNFEAFLSPDLKFKNEGQKKKVTRKIREFYFGKTEINNDQILNFINYFTDVMFSYPTLRSVKLHIEAGHKQIYLYEFSFVYDELPIIPHTNIRGAGHCSETATVADGSPTLNYTNSRLQEMRNLTRSIWLNFITT</sequence>
<gene>
    <name evidence="8" type="ORF">LSINAPIS_LOCUS1494</name>
</gene>
<evidence type="ECO:0000256" key="6">
    <source>
        <dbReference type="SAM" id="Coils"/>
    </source>
</evidence>
<evidence type="ECO:0000256" key="3">
    <source>
        <dbReference type="ARBA" id="ARBA00022801"/>
    </source>
</evidence>
<dbReference type="PANTHER" id="PTHR43142:SF1">
    <property type="entry name" value="CARBOXYLIC ESTER HYDROLASE"/>
    <property type="match status" value="1"/>
</dbReference>
<dbReference type="InterPro" id="IPR002018">
    <property type="entry name" value="CarbesteraseB"/>
</dbReference>
<evidence type="ECO:0000259" key="7">
    <source>
        <dbReference type="Pfam" id="PF00135"/>
    </source>
</evidence>
<dbReference type="PROSITE" id="PS00122">
    <property type="entry name" value="CARBOXYLESTERASE_B_1"/>
    <property type="match status" value="1"/>
</dbReference>
<dbReference type="Pfam" id="PF00135">
    <property type="entry name" value="COesterase"/>
    <property type="match status" value="1"/>
</dbReference>
<dbReference type="GO" id="GO:0052689">
    <property type="term" value="F:carboxylic ester hydrolase activity"/>
    <property type="evidence" value="ECO:0007669"/>
    <property type="project" value="UniProtKB-KW"/>
</dbReference>
<keyword evidence="2" id="KW-0719">Serine esterase</keyword>
<comment type="similarity">
    <text evidence="1">Belongs to the type-B carboxylesterase/lipase family.</text>
</comment>
<evidence type="ECO:0000313" key="8">
    <source>
        <dbReference type="EMBL" id="VVC88031.1"/>
    </source>
</evidence>
<organism evidence="8 9">
    <name type="scientific">Leptidea sinapis</name>
    <dbReference type="NCBI Taxonomy" id="189913"/>
    <lineage>
        <taxon>Eukaryota</taxon>
        <taxon>Metazoa</taxon>
        <taxon>Ecdysozoa</taxon>
        <taxon>Arthropoda</taxon>
        <taxon>Hexapoda</taxon>
        <taxon>Insecta</taxon>
        <taxon>Pterygota</taxon>
        <taxon>Neoptera</taxon>
        <taxon>Endopterygota</taxon>
        <taxon>Lepidoptera</taxon>
        <taxon>Glossata</taxon>
        <taxon>Ditrysia</taxon>
        <taxon>Papilionoidea</taxon>
        <taxon>Pieridae</taxon>
        <taxon>Dismorphiinae</taxon>
        <taxon>Leptidea</taxon>
    </lineage>
</organism>
<keyword evidence="5" id="KW-0325">Glycoprotein</keyword>
<reference evidence="8 9" key="1">
    <citation type="submission" date="2017-07" db="EMBL/GenBank/DDBJ databases">
        <authorList>
            <person name="Talla V."/>
            <person name="Backstrom N."/>
        </authorList>
    </citation>
    <scope>NUCLEOTIDE SEQUENCE [LARGE SCALE GENOMIC DNA]</scope>
</reference>
<protein>
    <recommendedName>
        <fullName evidence="7">Carboxylesterase type B domain-containing protein</fullName>
    </recommendedName>
</protein>
<dbReference type="InterPro" id="IPR019826">
    <property type="entry name" value="Carboxylesterase_B_AS"/>
</dbReference>
<feature type="coiled-coil region" evidence="6">
    <location>
        <begin position="87"/>
        <end position="114"/>
    </location>
</feature>
<evidence type="ECO:0000313" key="9">
    <source>
        <dbReference type="Proteomes" id="UP000324832"/>
    </source>
</evidence>
<keyword evidence="9" id="KW-1185">Reference proteome</keyword>
<dbReference type="AlphaFoldDB" id="A0A5E4PQ75"/>
<dbReference type="SUPFAM" id="SSF53474">
    <property type="entry name" value="alpha/beta-Hydrolases"/>
    <property type="match status" value="1"/>
</dbReference>
<dbReference type="Gene3D" id="3.40.50.1820">
    <property type="entry name" value="alpha/beta hydrolase"/>
    <property type="match status" value="1"/>
</dbReference>